<reference evidence="1" key="1">
    <citation type="submission" date="2021-03" db="EMBL/GenBank/DDBJ databases">
        <title>Draft genome sequence of rust myrtle Austropuccinia psidii MF-1, a brazilian biotype.</title>
        <authorList>
            <person name="Quecine M.C."/>
            <person name="Pachon D.M.R."/>
            <person name="Bonatelli M.L."/>
            <person name="Correr F.H."/>
            <person name="Franceschini L.M."/>
            <person name="Leite T.F."/>
            <person name="Margarido G.R.A."/>
            <person name="Almeida C.A."/>
            <person name="Ferrarezi J.A."/>
            <person name="Labate C.A."/>
        </authorList>
    </citation>
    <scope>NUCLEOTIDE SEQUENCE</scope>
    <source>
        <strain evidence="1">MF-1</strain>
    </source>
</reference>
<name>A0A9Q3DWH9_9BASI</name>
<dbReference type="Proteomes" id="UP000765509">
    <property type="component" value="Unassembled WGS sequence"/>
</dbReference>
<gene>
    <name evidence="1" type="ORF">O181_046747</name>
</gene>
<dbReference type="AlphaFoldDB" id="A0A9Q3DWH9"/>
<evidence type="ECO:0000313" key="2">
    <source>
        <dbReference type="Proteomes" id="UP000765509"/>
    </source>
</evidence>
<dbReference type="EMBL" id="AVOT02019471">
    <property type="protein sequence ID" value="MBW0507032.1"/>
    <property type="molecule type" value="Genomic_DNA"/>
</dbReference>
<organism evidence="1 2">
    <name type="scientific">Austropuccinia psidii MF-1</name>
    <dbReference type="NCBI Taxonomy" id="1389203"/>
    <lineage>
        <taxon>Eukaryota</taxon>
        <taxon>Fungi</taxon>
        <taxon>Dikarya</taxon>
        <taxon>Basidiomycota</taxon>
        <taxon>Pucciniomycotina</taxon>
        <taxon>Pucciniomycetes</taxon>
        <taxon>Pucciniales</taxon>
        <taxon>Sphaerophragmiaceae</taxon>
        <taxon>Austropuccinia</taxon>
    </lineage>
</organism>
<comment type="caution">
    <text evidence="1">The sequence shown here is derived from an EMBL/GenBank/DDBJ whole genome shotgun (WGS) entry which is preliminary data.</text>
</comment>
<dbReference type="OrthoDB" id="2505291at2759"/>
<keyword evidence="2" id="KW-1185">Reference proteome</keyword>
<evidence type="ECO:0000313" key="1">
    <source>
        <dbReference type="EMBL" id="MBW0507032.1"/>
    </source>
</evidence>
<sequence>MSAPSQPLCIGMINICIQINRDITLNPDNFHLAFCIILWHNQHNIFIFLPNHQNTIGSLPGTLSKTSIPVLGAPQMFMHCGPGGAWIENCQSNPTQTLCVEGVFMTDPNDPCSSQKPNPALMFFTWYPKILFIIESFQKQDFKLKMPKEYDCTTHSQCQLFTPTFSASNSMPPSYPAFFSLTSKQKLMQLPSGSDLPMMTPPHSIIQTALLPNQKTGLAFLWD</sequence>
<accession>A0A9Q3DWH9</accession>
<proteinExistence type="predicted"/>
<protein>
    <submittedName>
        <fullName evidence="1">Uncharacterized protein</fullName>
    </submittedName>
</protein>